<dbReference type="AlphaFoldDB" id="A0A166ATP4"/>
<proteinExistence type="predicted"/>
<dbReference type="EMBL" id="KV425963">
    <property type="protein sequence ID" value="KZV95089.1"/>
    <property type="molecule type" value="Genomic_DNA"/>
</dbReference>
<evidence type="ECO:0000313" key="1">
    <source>
        <dbReference type="EMBL" id="KZV95089.1"/>
    </source>
</evidence>
<evidence type="ECO:0000313" key="2">
    <source>
        <dbReference type="Proteomes" id="UP000077266"/>
    </source>
</evidence>
<dbReference type="InParanoid" id="A0A166ATP4"/>
<accession>A0A166ATP4</accession>
<protein>
    <submittedName>
        <fullName evidence="1">Uncharacterized protein</fullName>
    </submittedName>
</protein>
<gene>
    <name evidence="1" type="ORF">EXIGLDRAFT_766569</name>
</gene>
<reference evidence="1 2" key="1">
    <citation type="journal article" date="2016" name="Mol. Biol. Evol.">
        <title>Comparative Genomics of Early-Diverging Mushroom-Forming Fungi Provides Insights into the Origins of Lignocellulose Decay Capabilities.</title>
        <authorList>
            <person name="Nagy L.G."/>
            <person name="Riley R."/>
            <person name="Tritt A."/>
            <person name="Adam C."/>
            <person name="Daum C."/>
            <person name="Floudas D."/>
            <person name="Sun H."/>
            <person name="Yadav J.S."/>
            <person name="Pangilinan J."/>
            <person name="Larsson K.H."/>
            <person name="Matsuura K."/>
            <person name="Barry K."/>
            <person name="Labutti K."/>
            <person name="Kuo R."/>
            <person name="Ohm R.A."/>
            <person name="Bhattacharya S.S."/>
            <person name="Shirouzu T."/>
            <person name="Yoshinaga Y."/>
            <person name="Martin F.M."/>
            <person name="Grigoriev I.V."/>
            <person name="Hibbett D.S."/>
        </authorList>
    </citation>
    <scope>NUCLEOTIDE SEQUENCE [LARGE SCALE GENOMIC DNA]</scope>
    <source>
        <strain evidence="1 2">HHB12029</strain>
    </source>
</reference>
<name>A0A166ATP4_EXIGL</name>
<organism evidence="1 2">
    <name type="scientific">Exidia glandulosa HHB12029</name>
    <dbReference type="NCBI Taxonomy" id="1314781"/>
    <lineage>
        <taxon>Eukaryota</taxon>
        <taxon>Fungi</taxon>
        <taxon>Dikarya</taxon>
        <taxon>Basidiomycota</taxon>
        <taxon>Agaricomycotina</taxon>
        <taxon>Agaricomycetes</taxon>
        <taxon>Auriculariales</taxon>
        <taxon>Exidiaceae</taxon>
        <taxon>Exidia</taxon>
    </lineage>
</organism>
<sequence length="316" mass="34182">MRATSSSAATSLRTRSADVPLLAFLSAPLPLHIVCVRWPRPPHGSTPIQAIRIPSLTARMSAGSPVRPPSSIEERSRSIPTSNEVMVILNSFINDIFACKATPTSRLRPILPIQLSSPTHTRGYTAFLTVWVHDASTVFARSKHVIANTTHGHPVAHSSTMACWLTQSISPCPLGPSTRVLSPHGPYVQFANSWARLNSDIAPAAAAWSFFSSRLRTTSSSMTTRPSTRYGPFSTSPLHSHEAGAAHLRTAACPRPLALRPHENGAVLACTPDVSFPVDVERPSLQRLRCGTCSLTAPVTDDGDYQSRSADARRQR</sequence>
<keyword evidence="2" id="KW-1185">Reference proteome</keyword>
<dbReference type="Proteomes" id="UP000077266">
    <property type="component" value="Unassembled WGS sequence"/>
</dbReference>